<protein>
    <submittedName>
        <fullName evidence="1">Uncharacterized protein</fullName>
    </submittedName>
</protein>
<proteinExistence type="predicted"/>
<keyword evidence="2" id="KW-1185">Reference proteome</keyword>
<organism evidence="1 2">
    <name type="scientific">Brevibacillus borstelensis AK1</name>
    <dbReference type="NCBI Taxonomy" id="1300222"/>
    <lineage>
        <taxon>Bacteria</taxon>
        <taxon>Bacillati</taxon>
        <taxon>Bacillota</taxon>
        <taxon>Bacilli</taxon>
        <taxon>Bacillales</taxon>
        <taxon>Paenibacillaceae</taxon>
        <taxon>Brevibacillus</taxon>
    </lineage>
</organism>
<dbReference type="RefSeq" id="WP_003385716.1">
    <property type="nucleotide sequence ID" value="NZ_APBN01000001.1"/>
</dbReference>
<dbReference type="OrthoDB" id="2463897at2"/>
<dbReference type="Proteomes" id="UP000012081">
    <property type="component" value="Unassembled WGS sequence"/>
</dbReference>
<name>M8DKC0_9BACL</name>
<sequence>MISVPLSGGSPLHPTVTYSVSPLFEAAASLHSLAHTTQTKEHSDWAEELLSGFDSEGILKEWEYFAPIFRETIPDVLDPVQTKEVMFVEDLYGYFVQMPTTSFTKSFLTPEDGREIGNAPPAIYQDARQDAEFVKGRFSLFLSTYWLLFFEEKWEKIAPLFVNEAENIYEAIRTPEGCMAFLQKVAPLFTYREEEQELICDDGTTENVQADQLILCPSYFYDQVRLVKEGLSTYLIYPMKKWKTPR</sequence>
<dbReference type="AlphaFoldDB" id="M8DKC0"/>
<evidence type="ECO:0000313" key="1">
    <source>
        <dbReference type="EMBL" id="EMT54043.1"/>
    </source>
</evidence>
<accession>M8DKC0</accession>
<gene>
    <name evidence="1" type="ORF">I532_00515</name>
</gene>
<dbReference type="PATRIC" id="fig|1300222.3.peg.109"/>
<comment type="caution">
    <text evidence="1">The sequence shown here is derived from an EMBL/GenBank/DDBJ whole genome shotgun (WGS) entry which is preliminary data.</text>
</comment>
<evidence type="ECO:0000313" key="2">
    <source>
        <dbReference type="Proteomes" id="UP000012081"/>
    </source>
</evidence>
<dbReference type="EMBL" id="APBN01000001">
    <property type="protein sequence ID" value="EMT54043.1"/>
    <property type="molecule type" value="Genomic_DNA"/>
</dbReference>
<reference evidence="1 2" key="1">
    <citation type="submission" date="2013-03" db="EMBL/GenBank/DDBJ databases">
        <title>Assembly of a new bacterial strain Brevibacillus borstelensis AK1.</title>
        <authorList>
            <person name="Rajan I."/>
            <person name="PoliReddy D."/>
            <person name="Sugumar T."/>
            <person name="Rathinam K."/>
            <person name="Alqarawi S."/>
            <person name="Khalil A.B."/>
            <person name="Sivakumar N."/>
        </authorList>
    </citation>
    <scope>NUCLEOTIDE SEQUENCE [LARGE SCALE GENOMIC DNA]</scope>
    <source>
        <strain evidence="1 2">AK1</strain>
    </source>
</reference>